<dbReference type="PANTHER" id="PTHR24284:SF1">
    <property type="entry name" value="CYTOCHROME P450 FAMILY"/>
    <property type="match status" value="1"/>
</dbReference>
<protein>
    <submittedName>
        <fullName evidence="4">Cytochrome</fullName>
    </submittedName>
</protein>
<dbReference type="Proteomes" id="UP000095287">
    <property type="component" value="Unplaced"/>
</dbReference>
<dbReference type="WBParaSite" id="L893_g28843.t1">
    <property type="protein sequence ID" value="L893_g28843.t1"/>
    <property type="gene ID" value="L893_g28843"/>
</dbReference>
<dbReference type="Gene3D" id="1.10.630.10">
    <property type="entry name" value="Cytochrome P450"/>
    <property type="match status" value="1"/>
</dbReference>
<organism evidence="3 4">
    <name type="scientific">Steinernema glaseri</name>
    <dbReference type="NCBI Taxonomy" id="37863"/>
    <lineage>
        <taxon>Eukaryota</taxon>
        <taxon>Metazoa</taxon>
        <taxon>Ecdysozoa</taxon>
        <taxon>Nematoda</taxon>
        <taxon>Chromadorea</taxon>
        <taxon>Rhabditida</taxon>
        <taxon>Tylenchina</taxon>
        <taxon>Panagrolaimomorpha</taxon>
        <taxon>Strongyloidoidea</taxon>
        <taxon>Steinernematidae</taxon>
        <taxon>Steinernema</taxon>
    </lineage>
</organism>
<evidence type="ECO:0000313" key="4">
    <source>
        <dbReference type="WBParaSite" id="L893_g28843.t1"/>
    </source>
</evidence>
<name>A0A1I7ZRD5_9BILA</name>
<evidence type="ECO:0000256" key="1">
    <source>
        <dbReference type="ARBA" id="ARBA00010617"/>
    </source>
</evidence>
<dbReference type="InterPro" id="IPR036396">
    <property type="entry name" value="Cyt_P450_sf"/>
</dbReference>
<keyword evidence="3" id="KW-1185">Reference proteome</keyword>
<keyword evidence="2" id="KW-0560">Oxidoreductase</keyword>
<keyword evidence="2" id="KW-0503">Monooxygenase</keyword>
<accession>A0A1I7ZRD5</accession>
<dbReference type="PANTHER" id="PTHR24284">
    <property type="entry name" value="CYTOCHROME P450 FAMILY"/>
    <property type="match status" value="1"/>
</dbReference>
<evidence type="ECO:0000256" key="2">
    <source>
        <dbReference type="ARBA" id="ARBA00023033"/>
    </source>
</evidence>
<dbReference type="InterPro" id="IPR001128">
    <property type="entry name" value="Cyt_P450"/>
</dbReference>
<dbReference type="GO" id="GO:0004497">
    <property type="term" value="F:monooxygenase activity"/>
    <property type="evidence" value="ECO:0007669"/>
    <property type="project" value="UniProtKB-KW"/>
</dbReference>
<evidence type="ECO:0000313" key="3">
    <source>
        <dbReference type="Proteomes" id="UP000095287"/>
    </source>
</evidence>
<reference evidence="4" key="1">
    <citation type="submission" date="2016-11" db="UniProtKB">
        <authorList>
            <consortium name="WormBaseParasite"/>
        </authorList>
    </citation>
    <scope>IDENTIFICATION</scope>
</reference>
<dbReference type="SUPFAM" id="SSF48264">
    <property type="entry name" value="Cytochrome P450"/>
    <property type="match status" value="1"/>
</dbReference>
<dbReference type="GO" id="GO:0016705">
    <property type="term" value="F:oxidoreductase activity, acting on paired donors, with incorporation or reduction of molecular oxygen"/>
    <property type="evidence" value="ECO:0007669"/>
    <property type="project" value="InterPro"/>
</dbReference>
<dbReference type="GO" id="GO:0005506">
    <property type="term" value="F:iron ion binding"/>
    <property type="evidence" value="ECO:0007669"/>
    <property type="project" value="InterPro"/>
</dbReference>
<comment type="similarity">
    <text evidence="1">Belongs to the cytochrome P450 family.</text>
</comment>
<sequence length="77" mass="9100">MFLVTVIVALVIYYFFDKYFVQRKKYPPGPIPLPFFGNLLHLKDEFGKNQVLDWSKKYGKVFTLWLPQPSVVVCDKQ</sequence>
<dbReference type="GO" id="GO:0020037">
    <property type="term" value="F:heme binding"/>
    <property type="evidence" value="ECO:0007669"/>
    <property type="project" value="InterPro"/>
</dbReference>
<dbReference type="AlphaFoldDB" id="A0A1I7ZRD5"/>
<dbReference type="Pfam" id="PF00067">
    <property type="entry name" value="p450"/>
    <property type="match status" value="1"/>
</dbReference>
<proteinExistence type="inferred from homology"/>